<gene>
    <name evidence="2" type="ORF">K466DRAFT_51341</name>
</gene>
<dbReference type="AlphaFoldDB" id="A0A5C3PIN4"/>
<keyword evidence="3" id="KW-1185">Reference proteome</keyword>
<feature type="region of interest" description="Disordered" evidence="1">
    <location>
        <begin position="138"/>
        <end position="159"/>
    </location>
</feature>
<dbReference type="Proteomes" id="UP000308197">
    <property type="component" value="Unassembled WGS sequence"/>
</dbReference>
<protein>
    <submittedName>
        <fullName evidence="2">Uncharacterized protein</fullName>
    </submittedName>
</protein>
<feature type="region of interest" description="Disordered" evidence="1">
    <location>
        <begin position="1"/>
        <end position="38"/>
    </location>
</feature>
<feature type="compositionally biased region" description="Polar residues" evidence="1">
    <location>
        <begin position="14"/>
        <end position="25"/>
    </location>
</feature>
<sequence>MSRSASPHPKEPNPAQSRPSSTAQMRSPPRPAGTCRTTCSPCSRSCESRSARSDAPWAYTVSTTAAGAWDALRTPQLRCILGWTARPRIGRPVRARARRSEWIAVSHTGYAFVNAVIPDQGTRAVTCVTGRGVQRTYRSQARTHHGRMRDGRVASSAKL</sequence>
<evidence type="ECO:0000313" key="2">
    <source>
        <dbReference type="EMBL" id="TFK88967.1"/>
    </source>
</evidence>
<dbReference type="InParanoid" id="A0A5C3PIN4"/>
<evidence type="ECO:0000313" key="3">
    <source>
        <dbReference type="Proteomes" id="UP000308197"/>
    </source>
</evidence>
<dbReference type="EMBL" id="ML211093">
    <property type="protein sequence ID" value="TFK88967.1"/>
    <property type="molecule type" value="Genomic_DNA"/>
</dbReference>
<accession>A0A5C3PIN4</accession>
<name>A0A5C3PIN4_9APHY</name>
<organism evidence="2 3">
    <name type="scientific">Polyporus arcularius HHB13444</name>
    <dbReference type="NCBI Taxonomy" id="1314778"/>
    <lineage>
        <taxon>Eukaryota</taxon>
        <taxon>Fungi</taxon>
        <taxon>Dikarya</taxon>
        <taxon>Basidiomycota</taxon>
        <taxon>Agaricomycotina</taxon>
        <taxon>Agaricomycetes</taxon>
        <taxon>Polyporales</taxon>
        <taxon>Polyporaceae</taxon>
        <taxon>Polyporus</taxon>
    </lineage>
</organism>
<proteinExistence type="predicted"/>
<reference evidence="2 3" key="1">
    <citation type="journal article" date="2019" name="Nat. Ecol. Evol.">
        <title>Megaphylogeny resolves global patterns of mushroom evolution.</title>
        <authorList>
            <person name="Varga T."/>
            <person name="Krizsan K."/>
            <person name="Foldi C."/>
            <person name="Dima B."/>
            <person name="Sanchez-Garcia M."/>
            <person name="Sanchez-Ramirez S."/>
            <person name="Szollosi G.J."/>
            <person name="Szarkandi J.G."/>
            <person name="Papp V."/>
            <person name="Albert L."/>
            <person name="Andreopoulos W."/>
            <person name="Angelini C."/>
            <person name="Antonin V."/>
            <person name="Barry K.W."/>
            <person name="Bougher N.L."/>
            <person name="Buchanan P."/>
            <person name="Buyck B."/>
            <person name="Bense V."/>
            <person name="Catcheside P."/>
            <person name="Chovatia M."/>
            <person name="Cooper J."/>
            <person name="Damon W."/>
            <person name="Desjardin D."/>
            <person name="Finy P."/>
            <person name="Geml J."/>
            <person name="Haridas S."/>
            <person name="Hughes K."/>
            <person name="Justo A."/>
            <person name="Karasinski D."/>
            <person name="Kautmanova I."/>
            <person name="Kiss B."/>
            <person name="Kocsube S."/>
            <person name="Kotiranta H."/>
            <person name="LaButti K.M."/>
            <person name="Lechner B.E."/>
            <person name="Liimatainen K."/>
            <person name="Lipzen A."/>
            <person name="Lukacs Z."/>
            <person name="Mihaltcheva S."/>
            <person name="Morgado L.N."/>
            <person name="Niskanen T."/>
            <person name="Noordeloos M.E."/>
            <person name="Ohm R.A."/>
            <person name="Ortiz-Santana B."/>
            <person name="Ovrebo C."/>
            <person name="Racz N."/>
            <person name="Riley R."/>
            <person name="Savchenko A."/>
            <person name="Shiryaev A."/>
            <person name="Soop K."/>
            <person name="Spirin V."/>
            <person name="Szebenyi C."/>
            <person name="Tomsovsky M."/>
            <person name="Tulloss R.E."/>
            <person name="Uehling J."/>
            <person name="Grigoriev I.V."/>
            <person name="Vagvolgyi C."/>
            <person name="Papp T."/>
            <person name="Martin F.M."/>
            <person name="Miettinen O."/>
            <person name="Hibbett D.S."/>
            <person name="Nagy L.G."/>
        </authorList>
    </citation>
    <scope>NUCLEOTIDE SEQUENCE [LARGE SCALE GENOMIC DNA]</scope>
    <source>
        <strain evidence="2 3">HHB13444</strain>
    </source>
</reference>
<evidence type="ECO:0000256" key="1">
    <source>
        <dbReference type="SAM" id="MobiDB-lite"/>
    </source>
</evidence>